<evidence type="ECO:0000256" key="1">
    <source>
        <dbReference type="ARBA" id="ARBA00004123"/>
    </source>
</evidence>
<feature type="region of interest" description="Disordered" evidence="8">
    <location>
        <begin position="226"/>
        <end position="255"/>
    </location>
</feature>
<reference evidence="10 11" key="1">
    <citation type="journal article" date="2024" name="IMA Fungus">
        <title>IMA Genome - F19 : A genome assembly and annotation guide to empower mycologists, including annotated draft genome sequences of Ceratocystis pirilliformis, Diaporthe australafricana, Fusarium ophioides, Paecilomyces lecythidis, and Sporothrix stenoceras.</title>
        <authorList>
            <person name="Aylward J."/>
            <person name="Wilson A.M."/>
            <person name="Visagie C.M."/>
            <person name="Spraker J."/>
            <person name="Barnes I."/>
            <person name="Buitendag C."/>
            <person name="Ceriani C."/>
            <person name="Del Mar Angel L."/>
            <person name="du Plessis D."/>
            <person name="Fuchs T."/>
            <person name="Gasser K."/>
            <person name="Kramer D."/>
            <person name="Li W."/>
            <person name="Munsamy K."/>
            <person name="Piso A."/>
            <person name="Price J.L."/>
            <person name="Sonnekus B."/>
            <person name="Thomas C."/>
            <person name="van der Nest A."/>
            <person name="van Dijk A."/>
            <person name="van Heerden A."/>
            <person name="van Vuuren N."/>
            <person name="Yilmaz N."/>
            <person name="Duong T.A."/>
            <person name="van der Merwe N.A."/>
            <person name="Wingfield M.J."/>
            <person name="Wingfield B.D."/>
        </authorList>
    </citation>
    <scope>NUCLEOTIDE SEQUENCE [LARGE SCALE GENOMIC DNA]</scope>
    <source>
        <strain evidence="10 11">CMW 5346</strain>
    </source>
</reference>
<gene>
    <name evidence="10" type="ORF">Sste5346_001535</name>
</gene>
<evidence type="ECO:0000256" key="2">
    <source>
        <dbReference type="ARBA" id="ARBA00007163"/>
    </source>
</evidence>
<evidence type="ECO:0000256" key="5">
    <source>
        <dbReference type="ARBA" id="ARBA00023163"/>
    </source>
</evidence>
<feature type="region of interest" description="Disordered" evidence="8">
    <location>
        <begin position="102"/>
        <end position="130"/>
    </location>
</feature>
<dbReference type="InterPro" id="IPR046347">
    <property type="entry name" value="bZIP_sf"/>
</dbReference>
<evidence type="ECO:0000256" key="7">
    <source>
        <dbReference type="SAM" id="Coils"/>
    </source>
</evidence>
<evidence type="ECO:0000256" key="8">
    <source>
        <dbReference type="SAM" id="MobiDB-lite"/>
    </source>
</evidence>
<feature type="compositionally biased region" description="Low complexity" evidence="8">
    <location>
        <begin position="600"/>
        <end position="615"/>
    </location>
</feature>
<keyword evidence="5" id="KW-0804">Transcription</keyword>
<dbReference type="CDD" id="cd14687">
    <property type="entry name" value="bZIP_ATF2"/>
    <property type="match status" value="1"/>
</dbReference>
<dbReference type="PANTHER" id="PTHR47416">
    <property type="entry name" value="BASIC-LEUCINE ZIPPER TRANSCRIPTION FACTOR F-RELATED"/>
    <property type="match status" value="1"/>
</dbReference>
<keyword evidence="4" id="KW-0238">DNA-binding</keyword>
<keyword evidence="7" id="KW-0175">Coiled coil</keyword>
<comment type="similarity">
    <text evidence="2">Belongs to the bZIP family.</text>
</comment>
<feature type="domain" description="BZIP" evidence="9">
    <location>
        <begin position="276"/>
        <end position="339"/>
    </location>
</feature>
<evidence type="ECO:0000313" key="10">
    <source>
        <dbReference type="EMBL" id="KAL1901832.1"/>
    </source>
</evidence>
<dbReference type="InterPro" id="IPR004827">
    <property type="entry name" value="bZIP"/>
</dbReference>
<keyword evidence="3" id="KW-0805">Transcription regulation</keyword>
<protein>
    <recommendedName>
        <fullName evidence="9">BZIP domain-containing protein</fullName>
    </recommendedName>
</protein>
<evidence type="ECO:0000256" key="3">
    <source>
        <dbReference type="ARBA" id="ARBA00023015"/>
    </source>
</evidence>
<dbReference type="Pfam" id="PF00170">
    <property type="entry name" value="bZIP_1"/>
    <property type="match status" value="1"/>
</dbReference>
<evidence type="ECO:0000259" key="9">
    <source>
        <dbReference type="PROSITE" id="PS50217"/>
    </source>
</evidence>
<evidence type="ECO:0000256" key="6">
    <source>
        <dbReference type="ARBA" id="ARBA00023242"/>
    </source>
</evidence>
<comment type="caution">
    <text evidence="10">The sequence shown here is derived from an EMBL/GenBank/DDBJ whole genome shotgun (WGS) entry which is preliminary data.</text>
</comment>
<name>A0ABR3ZNT9_9PEZI</name>
<dbReference type="Proteomes" id="UP001583186">
    <property type="component" value="Unassembled WGS sequence"/>
</dbReference>
<sequence length="673" mass="73316">MNSSYRPGQLSVDTSGHLAQKYFDENDDSILDDAVLDHNAIDSGLEMSPTMVDSRRDSFVLGSTFFSPKQEDWQPVEMQSLPSVNPFEASTNPFLRMDHQQAQQQHQQAAQQHQRIQQQHHAMGLGSWPMTASTSAASGVATPVAHFDGLPTEFDNATSVFQQRNSLQGPFPVMGAGLFQTVPGLPGMPTAANMVVTTSAGSVPMQVTSSNDSVDTQSAMAKRIPPQSPMMRSHNDMRRGDGVRKKNSRFDIPSDRNLNNIDRLISNSKDEQEIKELKQQKRLLRNRQAALDSRQRKKMHTERLEDEKKHYTNHINNLEHEIETLRLQVSELQMEKQSVNQYIENMNMDKEEMIRQHTIETADLRKKISVLTNHVQVLEGSAAPAPNMASHVSGYTGAGAGASTMGPFGDMESLTIDGTTDSWEHLFPGMPSVGQPQQAEQQQQVVEIKTDPETVTATDADAVGSVLASTEKSGSQGGLLFMLFLVGAFVMSSRQMPSIPHVSDEMRVASAELLENVLKDAGENAPSVNNAATAVISSSSVNANVAAPSASSWAQPATVEPSMLGQLSDQLMQPTEEQANEQLFSLSAEQYSGVVSYQHPPTADSASAAPSSAPTNQGRRNLAEALAAMRGNSKAEVYTRSLLWDQIPSDVVRSFVKMVSEVNTASPGADGEQ</sequence>
<dbReference type="PANTHER" id="PTHR47416:SF8">
    <property type="entry name" value="BASIC-LEUCINE ZIPPER TRANSCRIPTION FACTOR E-RELATED"/>
    <property type="match status" value="1"/>
</dbReference>
<keyword evidence="11" id="KW-1185">Reference proteome</keyword>
<dbReference type="Gene3D" id="1.20.5.170">
    <property type="match status" value="1"/>
</dbReference>
<dbReference type="SMART" id="SM00338">
    <property type="entry name" value="BRLZ"/>
    <property type="match status" value="1"/>
</dbReference>
<feature type="region of interest" description="Disordered" evidence="8">
    <location>
        <begin position="597"/>
        <end position="617"/>
    </location>
</feature>
<accession>A0ABR3ZNT9</accession>
<proteinExistence type="inferred from homology"/>
<organism evidence="10 11">
    <name type="scientific">Sporothrix stenoceras</name>
    <dbReference type="NCBI Taxonomy" id="5173"/>
    <lineage>
        <taxon>Eukaryota</taxon>
        <taxon>Fungi</taxon>
        <taxon>Dikarya</taxon>
        <taxon>Ascomycota</taxon>
        <taxon>Pezizomycotina</taxon>
        <taxon>Sordariomycetes</taxon>
        <taxon>Sordariomycetidae</taxon>
        <taxon>Ophiostomatales</taxon>
        <taxon>Ophiostomataceae</taxon>
        <taxon>Sporothrix</taxon>
    </lineage>
</organism>
<feature type="compositionally biased region" description="Low complexity" evidence="8">
    <location>
        <begin position="102"/>
        <end position="122"/>
    </location>
</feature>
<keyword evidence="6" id="KW-0539">Nucleus</keyword>
<dbReference type="SUPFAM" id="SSF57959">
    <property type="entry name" value="Leucine zipper domain"/>
    <property type="match status" value="1"/>
</dbReference>
<feature type="coiled-coil region" evidence="7">
    <location>
        <begin position="267"/>
        <end position="335"/>
    </location>
</feature>
<dbReference type="EMBL" id="JAWCUI010000006">
    <property type="protein sequence ID" value="KAL1901832.1"/>
    <property type="molecule type" value="Genomic_DNA"/>
</dbReference>
<evidence type="ECO:0000256" key="4">
    <source>
        <dbReference type="ARBA" id="ARBA00023125"/>
    </source>
</evidence>
<evidence type="ECO:0000313" key="11">
    <source>
        <dbReference type="Proteomes" id="UP001583186"/>
    </source>
</evidence>
<feature type="compositionally biased region" description="Basic and acidic residues" evidence="8">
    <location>
        <begin position="233"/>
        <end position="254"/>
    </location>
</feature>
<comment type="subcellular location">
    <subcellularLocation>
        <location evidence="1">Nucleus</location>
    </subcellularLocation>
</comment>
<dbReference type="PROSITE" id="PS50217">
    <property type="entry name" value="BZIP"/>
    <property type="match status" value="1"/>
</dbReference>